<gene>
    <name evidence="2" type="ORF">GCM10008994_09360</name>
</gene>
<sequence>MKRRQLILLFGGGSAAAASAGTGAFSSVGADRDVSVNVVEDENAYLGLEDLTKREDGADEVVREDEETRVVKVKNQFARPLSLSVTELGRNSVVETIGSDGPIEIGSTNTLGVGAEAFVTVKCETDETKEAEFSLRFSGGAGGTTVDKSRAFTFTCESVETESSDISVEFLSNGRVKIRSSDTSNVTATAYIRGPGGSGNGDIRSTDPVSVPVGKELKQKRFGWENNGDEIVGIEIEGVGLFTRQSADSDGIASDATSSSAEDVFGDDYVPEN</sequence>
<name>A0AAV3SR17_9EURY</name>
<accession>A0AAV3SR17</accession>
<dbReference type="AlphaFoldDB" id="A0AAV3SR17"/>
<dbReference type="EMBL" id="BAAADQ010000003">
    <property type="protein sequence ID" value="GAA0536400.1"/>
    <property type="molecule type" value="Genomic_DNA"/>
</dbReference>
<feature type="region of interest" description="Disordered" evidence="1">
    <location>
        <begin position="248"/>
        <end position="273"/>
    </location>
</feature>
<evidence type="ECO:0000313" key="2">
    <source>
        <dbReference type="EMBL" id="GAA0536400.1"/>
    </source>
</evidence>
<reference evidence="2" key="1">
    <citation type="journal article" date="2014" name="Int. J. Syst. Evol. Microbiol.">
        <title>Complete genome sequence of Corynebacterium casei LMG S-19264T (=DSM 44701T), isolated from a smear-ripened cheese.</title>
        <authorList>
            <consortium name="US DOE Joint Genome Institute (JGI-PGF)"/>
            <person name="Walter F."/>
            <person name="Albersmeier A."/>
            <person name="Kalinowski J."/>
            <person name="Ruckert C."/>
        </authorList>
    </citation>
    <scope>NUCLEOTIDE SEQUENCE</scope>
    <source>
        <strain evidence="2">JCM 14265</strain>
    </source>
</reference>
<evidence type="ECO:0000256" key="1">
    <source>
        <dbReference type="SAM" id="MobiDB-lite"/>
    </source>
</evidence>
<protein>
    <submittedName>
        <fullName evidence="2">Uncharacterized protein</fullName>
    </submittedName>
</protein>
<feature type="compositionally biased region" description="Acidic residues" evidence="1">
    <location>
        <begin position="264"/>
        <end position="273"/>
    </location>
</feature>
<reference evidence="2" key="2">
    <citation type="submission" date="2023-12" db="EMBL/GenBank/DDBJ databases">
        <authorList>
            <person name="Sun Q."/>
            <person name="Inoue M."/>
        </authorList>
    </citation>
    <scope>NUCLEOTIDE SEQUENCE</scope>
    <source>
        <strain evidence="2">JCM 14265</strain>
    </source>
</reference>
<comment type="caution">
    <text evidence="2">The sequence shown here is derived from an EMBL/GenBank/DDBJ whole genome shotgun (WGS) entry which is preliminary data.</text>
</comment>
<dbReference type="Proteomes" id="UP001501425">
    <property type="component" value="Unassembled WGS sequence"/>
</dbReference>
<evidence type="ECO:0000313" key="3">
    <source>
        <dbReference type="Proteomes" id="UP001501425"/>
    </source>
</evidence>
<proteinExistence type="predicted"/>
<organism evidence="2 3">
    <name type="scientific">Halorubrum ejinorense</name>
    <dbReference type="NCBI Taxonomy" id="425309"/>
    <lineage>
        <taxon>Archaea</taxon>
        <taxon>Methanobacteriati</taxon>
        <taxon>Methanobacteriota</taxon>
        <taxon>Stenosarchaea group</taxon>
        <taxon>Halobacteria</taxon>
        <taxon>Halobacteriales</taxon>
        <taxon>Haloferacaceae</taxon>
        <taxon>Halorubrum</taxon>
    </lineage>
</organism>